<dbReference type="Gene3D" id="3.30.1330.30">
    <property type="match status" value="1"/>
</dbReference>
<dbReference type="Pfam" id="PF01248">
    <property type="entry name" value="Ribosomal_L7Ae"/>
    <property type="match status" value="1"/>
</dbReference>
<evidence type="ECO:0000313" key="2">
    <source>
        <dbReference type="EMBL" id="PSR29643.1"/>
    </source>
</evidence>
<dbReference type="AlphaFoldDB" id="A0A2T2X556"/>
<dbReference type="EMBL" id="PXYW01000087">
    <property type="protein sequence ID" value="PSR29643.1"/>
    <property type="molecule type" value="Genomic_DNA"/>
</dbReference>
<proteinExistence type="predicted"/>
<keyword evidence="2" id="KW-0689">Ribosomal protein</keyword>
<name>A0A2T2X556_9FIRM</name>
<protein>
    <submittedName>
        <fullName evidence="2">50S ribosomal protein L7Ae-like protein</fullName>
    </submittedName>
</protein>
<feature type="domain" description="Ribosomal protein eL8/eL30/eS12/Gadd45" evidence="1">
    <location>
        <begin position="6"/>
        <end position="81"/>
    </location>
</feature>
<dbReference type="InterPro" id="IPR029064">
    <property type="entry name" value="Ribosomal_eL30-like_sf"/>
</dbReference>
<evidence type="ECO:0000259" key="1">
    <source>
        <dbReference type="Pfam" id="PF01248"/>
    </source>
</evidence>
<sequence length="92" mass="9940">METDALRDPRQRVVGTRETLKKISQNRAVRVFVAQDADAKMVAEVVKATQTRQVPLSYIDSMTELGRLCGIQVGAACATVIALKPANPKEGG</sequence>
<reference evidence="2 3" key="1">
    <citation type="journal article" date="2014" name="BMC Genomics">
        <title>Comparison of environmental and isolate Sulfobacillus genomes reveals diverse carbon, sulfur, nitrogen, and hydrogen metabolisms.</title>
        <authorList>
            <person name="Justice N.B."/>
            <person name="Norman A."/>
            <person name="Brown C.T."/>
            <person name="Singh A."/>
            <person name="Thomas B.C."/>
            <person name="Banfield J.F."/>
        </authorList>
    </citation>
    <scope>NUCLEOTIDE SEQUENCE [LARGE SCALE GENOMIC DNA]</scope>
    <source>
        <strain evidence="2">AMDSBA4</strain>
    </source>
</reference>
<keyword evidence="2" id="KW-0687">Ribonucleoprotein</keyword>
<gene>
    <name evidence="2" type="ORF">C7B46_18480</name>
</gene>
<evidence type="ECO:0000313" key="3">
    <source>
        <dbReference type="Proteomes" id="UP000242972"/>
    </source>
</evidence>
<dbReference type="SUPFAM" id="SSF55315">
    <property type="entry name" value="L30e-like"/>
    <property type="match status" value="1"/>
</dbReference>
<dbReference type="InterPro" id="IPR004038">
    <property type="entry name" value="Ribosomal_eL8/eL30/eS12/Gad45"/>
</dbReference>
<dbReference type="Proteomes" id="UP000242972">
    <property type="component" value="Unassembled WGS sequence"/>
</dbReference>
<comment type="caution">
    <text evidence="2">The sequence shown here is derived from an EMBL/GenBank/DDBJ whole genome shotgun (WGS) entry which is preliminary data.</text>
</comment>
<organism evidence="2 3">
    <name type="scientific">Sulfobacillus benefaciens</name>
    <dbReference type="NCBI Taxonomy" id="453960"/>
    <lineage>
        <taxon>Bacteria</taxon>
        <taxon>Bacillati</taxon>
        <taxon>Bacillota</taxon>
        <taxon>Clostridia</taxon>
        <taxon>Eubacteriales</taxon>
        <taxon>Clostridiales Family XVII. Incertae Sedis</taxon>
        <taxon>Sulfobacillus</taxon>
    </lineage>
</organism>
<accession>A0A2T2X556</accession>
<dbReference type="GO" id="GO:0005840">
    <property type="term" value="C:ribosome"/>
    <property type="evidence" value="ECO:0007669"/>
    <property type="project" value="UniProtKB-KW"/>
</dbReference>